<sequence length="70" mass="7246">MAEAREGIGLRARRLCHLDTLRRDVPSAKRCRSLETCVPPGSGSTGPVPGKRSGSPSRGSVGMGDITLGA</sequence>
<dbReference type="Proteomes" id="UP000052978">
    <property type="component" value="Unassembled WGS sequence"/>
</dbReference>
<dbReference type="AlphaFoldDB" id="S7PKA0"/>
<evidence type="ECO:0000313" key="2">
    <source>
        <dbReference type="EMBL" id="EPQ08452.1"/>
    </source>
</evidence>
<dbReference type="EMBL" id="KE162477">
    <property type="protein sequence ID" value="EPQ08452.1"/>
    <property type="molecule type" value="Genomic_DNA"/>
</dbReference>
<reference evidence="2 3" key="1">
    <citation type="journal article" date="2013" name="Nat. Commun.">
        <title>Genome analysis reveals insights into physiology and longevity of the Brandt's bat Myotis brandtii.</title>
        <authorList>
            <person name="Seim I."/>
            <person name="Fang X."/>
            <person name="Xiong Z."/>
            <person name="Lobanov A.V."/>
            <person name="Huang Z."/>
            <person name="Ma S."/>
            <person name="Feng Y."/>
            <person name="Turanov A.A."/>
            <person name="Zhu Y."/>
            <person name="Lenz T.L."/>
            <person name="Gerashchenko M.V."/>
            <person name="Fan D."/>
            <person name="Hee Yim S."/>
            <person name="Yao X."/>
            <person name="Jordan D."/>
            <person name="Xiong Y."/>
            <person name="Ma Y."/>
            <person name="Lyapunov A.N."/>
            <person name="Chen G."/>
            <person name="Kulakova O.I."/>
            <person name="Sun Y."/>
            <person name="Lee S.G."/>
            <person name="Bronson R.T."/>
            <person name="Moskalev A.A."/>
            <person name="Sunyaev S.R."/>
            <person name="Zhang G."/>
            <person name="Krogh A."/>
            <person name="Wang J."/>
            <person name="Gladyshev V.N."/>
        </authorList>
    </citation>
    <scope>NUCLEOTIDE SEQUENCE [LARGE SCALE GENOMIC DNA]</scope>
</reference>
<feature type="compositionally biased region" description="Low complexity" evidence="1">
    <location>
        <begin position="38"/>
        <end position="64"/>
    </location>
</feature>
<accession>S7PKA0</accession>
<protein>
    <submittedName>
        <fullName evidence="2">Uncharacterized protein</fullName>
    </submittedName>
</protein>
<evidence type="ECO:0000256" key="1">
    <source>
        <dbReference type="SAM" id="MobiDB-lite"/>
    </source>
</evidence>
<organism evidence="2 3">
    <name type="scientific">Myotis brandtii</name>
    <name type="common">Brandt's bat</name>
    <dbReference type="NCBI Taxonomy" id="109478"/>
    <lineage>
        <taxon>Eukaryota</taxon>
        <taxon>Metazoa</taxon>
        <taxon>Chordata</taxon>
        <taxon>Craniata</taxon>
        <taxon>Vertebrata</taxon>
        <taxon>Euteleostomi</taxon>
        <taxon>Mammalia</taxon>
        <taxon>Eutheria</taxon>
        <taxon>Laurasiatheria</taxon>
        <taxon>Chiroptera</taxon>
        <taxon>Yangochiroptera</taxon>
        <taxon>Vespertilionidae</taxon>
        <taxon>Myotis</taxon>
    </lineage>
</organism>
<keyword evidence="3" id="KW-1185">Reference proteome</keyword>
<gene>
    <name evidence="2" type="ORF">D623_10020914</name>
</gene>
<feature type="region of interest" description="Disordered" evidence="1">
    <location>
        <begin position="36"/>
        <end position="70"/>
    </location>
</feature>
<name>S7PKA0_MYOBR</name>
<evidence type="ECO:0000313" key="3">
    <source>
        <dbReference type="Proteomes" id="UP000052978"/>
    </source>
</evidence>
<proteinExistence type="predicted"/>